<reference evidence="5 6" key="1">
    <citation type="journal article" date="2018" name="IMA Fungus">
        <title>IMA Genome-F 9: Draft genome sequence of Annulohypoxylon stygium, Aspergillus mulundensis, Berkeleyomyces basicola (syn. Thielaviopsis basicola), Ceratocystis smalleyi, two Cercospora beticola strains, Coleophoma cylindrospora, Fusarium fracticaudum, Phialophora cf. hyalina, and Morchella septimelata.</title>
        <authorList>
            <person name="Wingfield B.D."/>
            <person name="Bills G.F."/>
            <person name="Dong Y."/>
            <person name="Huang W."/>
            <person name="Nel W.J."/>
            <person name="Swalarsk-Parry B.S."/>
            <person name="Vaghefi N."/>
            <person name="Wilken P.M."/>
            <person name="An Z."/>
            <person name="de Beer Z.W."/>
            <person name="De Vos L."/>
            <person name="Chen L."/>
            <person name="Duong T.A."/>
            <person name="Gao Y."/>
            <person name="Hammerbacher A."/>
            <person name="Kikkert J.R."/>
            <person name="Li Y."/>
            <person name="Li H."/>
            <person name="Li K."/>
            <person name="Li Q."/>
            <person name="Liu X."/>
            <person name="Ma X."/>
            <person name="Naidoo K."/>
            <person name="Pethybridge S.J."/>
            <person name="Sun J."/>
            <person name="Steenkamp E.T."/>
            <person name="van der Nest M.A."/>
            <person name="van Wyk S."/>
            <person name="Wingfield M.J."/>
            <person name="Xiong C."/>
            <person name="Yue Q."/>
            <person name="Zhang X."/>
        </authorList>
    </citation>
    <scope>NUCLEOTIDE SEQUENCE [LARGE SCALE GENOMIC DNA]</scope>
    <source>
        <strain evidence="5 6">BP6252</strain>
    </source>
</reference>
<dbReference type="GO" id="GO:0009062">
    <property type="term" value="P:fatty acid catabolic process"/>
    <property type="evidence" value="ECO:0007669"/>
    <property type="project" value="TreeGrafter"/>
</dbReference>
<dbReference type="InterPro" id="IPR029069">
    <property type="entry name" value="HotDog_dom_sf"/>
</dbReference>
<proteinExistence type="inferred from homology"/>
<evidence type="ECO:0000256" key="1">
    <source>
        <dbReference type="ARBA" id="ARBA00006538"/>
    </source>
</evidence>
<dbReference type="PANTHER" id="PTHR11066:SF64">
    <property type="entry name" value="ACYL-COA THIOESTERASE (AFU_ORTHOLOGUE AFUA_1G12060)"/>
    <property type="match status" value="1"/>
</dbReference>
<evidence type="ECO:0000256" key="2">
    <source>
        <dbReference type="ARBA" id="ARBA00022801"/>
    </source>
</evidence>
<dbReference type="CDD" id="cd03444">
    <property type="entry name" value="Thioesterase_II_repeat1"/>
    <property type="match status" value="1"/>
</dbReference>
<protein>
    <recommendedName>
        <fullName evidence="4">Acyl-CoA thioesterase-like N-terminal HotDog domain-containing protein</fullName>
    </recommendedName>
</protein>
<keyword evidence="2" id="KW-0378">Hydrolase</keyword>
<evidence type="ECO:0000259" key="4">
    <source>
        <dbReference type="Pfam" id="PF13622"/>
    </source>
</evidence>
<dbReference type="Gene3D" id="2.40.160.210">
    <property type="entry name" value="Acyl-CoA thioesterase, double hotdog domain"/>
    <property type="match status" value="1"/>
</dbReference>
<dbReference type="Pfam" id="PF13622">
    <property type="entry name" value="4HBT_3"/>
    <property type="match status" value="1"/>
</dbReference>
<evidence type="ECO:0000313" key="5">
    <source>
        <dbReference type="EMBL" id="RDW58804.1"/>
    </source>
</evidence>
<dbReference type="GO" id="GO:0047617">
    <property type="term" value="F:fatty acyl-CoA hydrolase activity"/>
    <property type="evidence" value="ECO:0007669"/>
    <property type="project" value="InterPro"/>
</dbReference>
<gene>
    <name evidence="5" type="ORF">BP6252_13280</name>
</gene>
<dbReference type="GO" id="GO:0005782">
    <property type="term" value="C:peroxisomal matrix"/>
    <property type="evidence" value="ECO:0007669"/>
    <property type="project" value="TreeGrafter"/>
</dbReference>
<keyword evidence="6" id="KW-1185">Reference proteome</keyword>
<sequence length="388" mass="43379">MAPALPDADWSKRKHPNSFARMIAVRALGSNIFESVSSAYPPTATSRTYGGHVYAQAAYAASKTVAKGMFIHNCTGHFLMLGMTSLSFRYHVKRIRDGGVYCLRIVEAFQELDGAKSASTPCFVATVAFKRDEGNKHQKGAKGERRDFKHQDASRDHIDRTYRSVLDGKSFEDHSVCPAGDGIWSDEMSWDLWKQRGGAFPGLEMRKVDMQRYNQLARAEDVNGKEDKIQAGKWRLLLFYRLLREQDVQEDMRAQGQEVVEDEDDFNLHACAHLYASDRNSVILAQRALGFGSLMGQLGSLTHTVIFHGPISSIKMVNDKAMRKLYVQESWTSNSGGDRVCLNSRLWDYEAGCIIATTVQDGMMRIPVDAKASVYDGDNINKGGQSKL</sequence>
<name>A0A3D8QBG4_9HELO</name>
<evidence type="ECO:0000256" key="3">
    <source>
        <dbReference type="SAM" id="MobiDB-lite"/>
    </source>
</evidence>
<organism evidence="5 6">
    <name type="scientific">Coleophoma cylindrospora</name>
    <dbReference type="NCBI Taxonomy" id="1849047"/>
    <lineage>
        <taxon>Eukaryota</taxon>
        <taxon>Fungi</taxon>
        <taxon>Dikarya</taxon>
        <taxon>Ascomycota</taxon>
        <taxon>Pezizomycotina</taxon>
        <taxon>Leotiomycetes</taxon>
        <taxon>Helotiales</taxon>
        <taxon>Dermateaceae</taxon>
        <taxon>Coleophoma</taxon>
    </lineage>
</organism>
<dbReference type="STRING" id="1849047.A0A3D8QBG4"/>
<dbReference type="PANTHER" id="PTHR11066">
    <property type="entry name" value="ACYL-COA THIOESTERASE"/>
    <property type="match status" value="1"/>
</dbReference>
<feature type="domain" description="Acyl-CoA thioesterase-like N-terminal HotDog" evidence="4">
    <location>
        <begin position="45"/>
        <end position="129"/>
    </location>
</feature>
<dbReference type="CDD" id="cd03445">
    <property type="entry name" value="Thioesterase_II_repeat2"/>
    <property type="match status" value="1"/>
</dbReference>
<dbReference type="Proteomes" id="UP000256645">
    <property type="component" value="Unassembled WGS sequence"/>
</dbReference>
<dbReference type="EMBL" id="PDLM01000017">
    <property type="protein sequence ID" value="RDW58804.1"/>
    <property type="molecule type" value="Genomic_DNA"/>
</dbReference>
<feature type="region of interest" description="Disordered" evidence="3">
    <location>
        <begin position="134"/>
        <end position="153"/>
    </location>
</feature>
<dbReference type="GO" id="GO:0006637">
    <property type="term" value="P:acyl-CoA metabolic process"/>
    <property type="evidence" value="ECO:0007669"/>
    <property type="project" value="InterPro"/>
</dbReference>
<dbReference type="InterPro" id="IPR042171">
    <property type="entry name" value="Acyl-CoA_hotdog"/>
</dbReference>
<accession>A0A3D8QBG4</accession>
<dbReference type="InterPro" id="IPR049449">
    <property type="entry name" value="TesB_ACOT8-like_N"/>
</dbReference>
<dbReference type="OrthoDB" id="68328at2759"/>
<comment type="similarity">
    <text evidence="1">Belongs to the C/M/P thioester hydrolase family.</text>
</comment>
<evidence type="ECO:0000313" key="6">
    <source>
        <dbReference type="Proteomes" id="UP000256645"/>
    </source>
</evidence>
<dbReference type="SUPFAM" id="SSF54637">
    <property type="entry name" value="Thioesterase/thiol ester dehydrase-isomerase"/>
    <property type="match status" value="2"/>
</dbReference>
<dbReference type="AlphaFoldDB" id="A0A3D8QBG4"/>
<comment type="caution">
    <text evidence="5">The sequence shown here is derived from an EMBL/GenBank/DDBJ whole genome shotgun (WGS) entry which is preliminary data.</text>
</comment>
<dbReference type="InterPro" id="IPR003703">
    <property type="entry name" value="Acyl_CoA_thio"/>
</dbReference>